<comment type="similarity">
    <text evidence="1">Belongs to the methyltransferase superfamily. RsmH family.</text>
</comment>
<dbReference type="HAMAP" id="MF_01007">
    <property type="entry name" value="16SrRNA_methyltr_H"/>
    <property type="match status" value="1"/>
</dbReference>
<dbReference type="GO" id="GO:0070475">
    <property type="term" value="P:rRNA base methylation"/>
    <property type="evidence" value="ECO:0007669"/>
    <property type="project" value="TreeGrafter"/>
</dbReference>
<evidence type="ECO:0000256" key="1">
    <source>
        <dbReference type="ARBA" id="ARBA00010396"/>
    </source>
</evidence>
<dbReference type="PANTHER" id="PTHR11265:SF0">
    <property type="entry name" value="12S RRNA N4-METHYLCYTIDINE METHYLTRANSFERASE"/>
    <property type="match status" value="1"/>
</dbReference>
<name>L7MH13_RHIPC</name>
<protein>
    <recommendedName>
        <fullName evidence="6">Methyltransferase-like protein 15</fullName>
    </recommendedName>
</protein>
<dbReference type="InterPro" id="IPR023397">
    <property type="entry name" value="SAM-dep_MeTrfase_MraW_recog"/>
</dbReference>
<evidence type="ECO:0000256" key="2">
    <source>
        <dbReference type="ARBA" id="ARBA00022603"/>
    </source>
</evidence>
<dbReference type="InterPro" id="IPR002903">
    <property type="entry name" value="RsmH"/>
</dbReference>
<accession>L7MH13</accession>
<keyword evidence="2" id="KW-0489">Methyltransferase</keyword>
<evidence type="ECO:0000256" key="3">
    <source>
        <dbReference type="ARBA" id="ARBA00022679"/>
    </source>
</evidence>
<sequence>RSCRNQRAADALLNRVPYVNLPALSTRRCESVPGCAVWKYASMKAPLWTTLVRARRKLFERRCCEVLACRHQCTSENGYSHTPVMLREVIESLDIQQDQTFVDLTFGAGGHTKHILAAAKGVRVFALDRDPTAFRRAQQMAKQYPAGQLVPLLGRFSELGPLLERQGVSPGSLDGALVDCGCSSMQMDDPQRGFGLARQGPLDMRMDAARFPGEPTAADVVNFLDYDSLVQVLKLYGEEKRAKKVAQAIVDSRFLMKNLRTTTELARIVEVALADTHGSGVDSLGRPSHPATKTFMALRILVNNELNELHWALSLLQRWLRPGARLAVLAFHSLEDRIVKRHFQGVDMSEPVDIAQRLRNAAVWHSAEEMVSERQHHWQPLGPLQLPSRIEMEHNPRSRSAKLRVAERTAVG</sequence>
<dbReference type="Gene3D" id="1.10.150.170">
    <property type="entry name" value="Putative methyltransferase TM0872, insert domain"/>
    <property type="match status" value="1"/>
</dbReference>
<dbReference type="AlphaFoldDB" id="L7MH13"/>
<dbReference type="GO" id="GO:0071424">
    <property type="term" value="F:rRNA (cytosine-N4-)-methyltransferase activity"/>
    <property type="evidence" value="ECO:0007669"/>
    <property type="project" value="TreeGrafter"/>
</dbReference>
<proteinExistence type="evidence at transcript level"/>
<feature type="non-terminal residue" evidence="5">
    <location>
        <position position="1"/>
    </location>
</feature>
<dbReference type="EMBL" id="GACK01001533">
    <property type="protein sequence ID" value="JAA63501.1"/>
    <property type="molecule type" value="mRNA"/>
</dbReference>
<dbReference type="PANTHER" id="PTHR11265">
    <property type="entry name" value="S-ADENOSYL-METHYLTRANSFERASE MRAW"/>
    <property type="match status" value="1"/>
</dbReference>
<dbReference type="NCBIfam" id="TIGR00006">
    <property type="entry name" value="16S rRNA (cytosine(1402)-N(4))-methyltransferase RsmH"/>
    <property type="match status" value="1"/>
</dbReference>
<evidence type="ECO:0000256" key="4">
    <source>
        <dbReference type="ARBA" id="ARBA00022691"/>
    </source>
</evidence>
<keyword evidence="3" id="KW-0808">Transferase</keyword>
<organism evidence="5">
    <name type="scientific">Rhipicephalus pulchellus</name>
    <name type="common">Yellow backed tick</name>
    <name type="synonym">Dermacentor pulchellus</name>
    <dbReference type="NCBI Taxonomy" id="72859"/>
    <lineage>
        <taxon>Eukaryota</taxon>
        <taxon>Metazoa</taxon>
        <taxon>Ecdysozoa</taxon>
        <taxon>Arthropoda</taxon>
        <taxon>Chelicerata</taxon>
        <taxon>Arachnida</taxon>
        <taxon>Acari</taxon>
        <taxon>Parasitiformes</taxon>
        <taxon>Ixodida</taxon>
        <taxon>Ixodoidea</taxon>
        <taxon>Ixodidae</taxon>
        <taxon>Rhipicephalinae</taxon>
        <taxon>Rhipicephalus</taxon>
        <taxon>Rhipicephalus</taxon>
    </lineage>
</organism>
<dbReference type="SUPFAM" id="SSF81799">
    <property type="entry name" value="Putative methyltransferase TM0872, insert domain"/>
    <property type="match status" value="1"/>
</dbReference>
<keyword evidence="4" id="KW-0949">S-adenosyl-L-methionine</keyword>
<reference evidence="5" key="1">
    <citation type="submission" date="2012-11" db="EMBL/GenBank/DDBJ databases">
        <authorList>
            <person name="Lucero-Rivera Y.E."/>
            <person name="Tovar-Ramirez D."/>
        </authorList>
    </citation>
    <scope>NUCLEOTIDE SEQUENCE</scope>
    <source>
        <tissue evidence="5">Salivary gland</tissue>
    </source>
</reference>
<evidence type="ECO:0008006" key="6">
    <source>
        <dbReference type="Google" id="ProtNLM"/>
    </source>
</evidence>
<dbReference type="Pfam" id="PF01795">
    <property type="entry name" value="Methyltransf_5"/>
    <property type="match status" value="1"/>
</dbReference>
<dbReference type="InterPro" id="IPR029063">
    <property type="entry name" value="SAM-dependent_MTases_sf"/>
</dbReference>
<dbReference type="Gene3D" id="3.40.50.150">
    <property type="entry name" value="Vaccinia Virus protein VP39"/>
    <property type="match status" value="1"/>
</dbReference>
<reference evidence="5" key="2">
    <citation type="journal article" date="2015" name="J. Proteomics">
        <title>Sexual differences in the sialomes of the zebra tick, Rhipicephalus pulchellus.</title>
        <authorList>
            <person name="Tan A.W."/>
            <person name="Francischetti I.M."/>
            <person name="Slovak M."/>
            <person name="Kini R.M."/>
            <person name="Ribeiro J.M."/>
        </authorList>
    </citation>
    <scope>NUCLEOTIDE SEQUENCE</scope>
    <source>
        <tissue evidence="5">Salivary gland</tissue>
    </source>
</reference>
<dbReference type="SUPFAM" id="SSF53335">
    <property type="entry name" value="S-adenosyl-L-methionine-dependent methyltransferases"/>
    <property type="match status" value="1"/>
</dbReference>
<evidence type="ECO:0000313" key="5">
    <source>
        <dbReference type="EMBL" id="JAA63501.1"/>
    </source>
</evidence>